<keyword evidence="6 9" id="KW-0547">Nucleotide-binding</keyword>
<dbReference type="SUPFAM" id="SSF51735">
    <property type="entry name" value="NAD(P)-binding Rossmann-fold domains"/>
    <property type="match status" value="1"/>
</dbReference>
<comment type="subcellular location">
    <subcellularLocation>
        <location evidence="1 9 10">Cytoplasm</location>
    </subcellularLocation>
</comment>
<keyword evidence="5 9" id="KW-0132">Cell division</keyword>
<dbReference type="Pfam" id="PF21799">
    <property type="entry name" value="MurD-like_N"/>
    <property type="match status" value="1"/>
</dbReference>
<dbReference type="NCBIfam" id="TIGR01087">
    <property type="entry name" value="murD"/>
    <property type="match status" value="1"/>
</dbReference>
<evidence type="ECO:0000313" key="13">
    <source>
        <dbReference type="EMBL" id="TKJ43185.1"/>
    </source>
</evidence>
<feature type="binding site" evidence="9">
    <location>
        <begin position="127"/>
        <end position="133"/>
    </location>
    <ligand>
        <name>ATP</name>
        <dbReference type="ChEBI" id="CHEBI:30616"/>
    </ligand>
</feature>
<dbReference type="Gene3D" id="3.90.190.20">
    <property type="entry name" value="Mur ligase, C-terminal domain"/>
    <property type="match status" value="1"/>
</dbReference>
<feature type="domain" description="Mur ligase central" evidence="12">
    <location>
        <begin position="125"/>
        <end position="298"/>
    </location>
</feature>
<dbReference type="SUPFAM" id="SSF53244">
    <property type="entry name" value="MurD-like peptide ligases, peptide-binding domain"/>
    <property type="match status" value="1"/>
</dbReference>
<accession>A0A532V7K3</accession>
<dbReference type="Pfam" id="PF08245">
    <property type="entry name" value="Mur_ligase_M"/>
    <property type="match status" value="1"/>
</dbReference>
<evidence type="ECO:0000256" key="4">
    <source>
        <dbReference type="ARBA" id="ARBA00022598"/>
    </source>
</evidence>
<dbReference type="InterPro" id="IPR036615">
    <property type="entry name" value="Mur_ligase_C_dom_sf"/>
</dbReference>
<keyword evidence="3 9" id="KW-0963">Cytoplasm</keyword>
<dbReference type="AlphaFoldDB" id="A0A532V7K3"/>
<dbReference type="GO" id="GO:0071555">
    <property type="term" value="P:cell wall organization"/>
    <property type="evidence" value="ECO:0007669"/>
    <property type="project" value="UniProtKB-KW"/>
</dbReference>
<comment type="pathway">
    <text evidence="2 9 10">Cell wall biogenesis; peptidoglycan biosynthesis.</text>
</comment>
<dbReference type="InterPro" id="IPR004101">
    <property type="entry name" value="Mur_ligase_C"/>
</dbReference>
<comment type="caution">
    <text evidence="13">The sequence shown here is derived from an EMBL/GenBank/DDBJ whole genome shotgun (WGS) entry which is preliminary data.</text>
</comment>
<dbReference type="GO" id="GO:0004326">
    <property type="term" value="F:tetrahydrofolylpolyglutamate synthase activity"/>
    <property type="evidence" value="ECO:0007669"/>
    <property type="project" value="InterPro"/>
</dbReference>
<keyword evidence="8 9" id="KW-0131">Cell cycle</keyword>
<evidence type="ECO:0000256" key="9">
    <source>
        <dbReference type="HAMAP-Rule" id="MF_00639"/>
    </source>
</evidence>
<dbReference type="GO" id="GO:0005737">
    <property type="term" value="C:cytoplasm"/>
    <property type="evidence" value="ECO:0007669"/>
    <property type="project" value="UniProtKB-SubCell"/>
</dbReference>
<evidence type="ECO:0000259" key="12">
    <source>
        <dbReference type="Pfam" id="PF08245"/>
    </source>
</evidence>
<keyword evidence="4 9" id="KW-0436">Ligase</keyword>
<keyword evidence="9 10" id="KW-0133">Cell shape</keyword>
<protein>
    <recommendedName>
        <fullName evidence="9 10">UDP-N-acetylmuramoylalanine--D-glutamate ligase</fullName>
        <ecNumber evidence="9 10">6.3.2.9</ecNumber>
    </recommendedName>
    <alternativeName>
        <fullName evidence="9">D-glutamic acid-adding enzyme</fullName>
    </alternativeName>
    <alternativeName>
        <fullName evidence="9">UDP-N-acetylmuramoyl-L-alanyl-D-glutamate synthetase</fullName>
    </alternativeName>
</protein>
<feature type="domain" description="Mur ligase C-terminal" evidence="11">
    <location>
        <begin position="320"/>
        <end position="433"/>
    </location>
</feature>
<dbReference type="InterPro" id="IPR036565">
    <property type="entry name" value="Mur-like_cat_sf"/>
</dbReference>
<dbReference type="Gene3D" id="3.40.1190.10">
    <property type="entry name" value="Mur-like, catalytic domain"/>
    <property type="match status" value="1"/>
</dbReference>
<dbReference type="PANTHER" id="PTHR43692:SF1">
    <property type="entry name" value="UDP-N-ACETYLMURAMOYLALANINE--D-GLUTAMATE LIGASE"/>
    <property type="match status" value="1"/>
</dbReference>
<reference evidence="13 14" key="1">
    <citation type="submission" date="2017-06" db="EMBL/GenBank/DDBJ databases">
        <title>Novel microbial phyla capable of carbon fixation and sulfur reduction in deep-sea sediments.</title>
        <authorList>
            <person name="Huang J."/>
            <person name="Baker B."/>
            <person name="Wang Y."/>
        </authorList>
    </citation>
    <scope>NUCLEOTIDE SEQUENCE [LARGE SCALE GENOMIC DNA]</scope>
    <source>
        <strain evidence="13">B3_TA06</strain>
    </source>
</reference>
<keyword evidence="9 10" id="KW-0573">Peptidoglycan synthesis</keyword>
<dbReference type="Pfam" id="PF02875">
    <property type="entry name" value="Mur_ligase_C"/>
    <property type="match status" value="1"/>
</dbReference>
<evidence type="ECO:0000256" key="6">
    <source>
        <dbReference type="ARBA" id="ARBA00022741"/>
    </source>
</evidence>
<dbReference type="EMBL" id="NJBO01000006">
    <property type="protein sequence ID" value="TKJ43185.1"/>
    <property type="molecule type" value="Genomic_DNA"/>
</dbReference>
<dbReference type="GO" id="GO:0008360">
    <property type="term" value="P:regulation of cell shape"/>
    <property type="evidence" value="ECO:0007669"/>
    <property type="project" value="UniProtKB-KW"/>
</dbReference>
<dbReference type="PANTHER" id="PTHR43692">
    <property type="entry name" value="UDP-N-ACETYLMURAMOYLALANINE--D-GLUTAMATE LIGASE"/>
    <property type="match status" value="1"/>
</dbReference>
<comment type="function">
    <text evidence="9 10">Cell wall formation. Catalyzes the addition of glutamate to the nucleotide precursor UDP-N-acetylmuramoyl-L-alanine (UMA).</text>
</comment>
<keyword evidence="9 10" id="KW-0961">Cell wall biogenesis/degradation</keyword>
<evidence type="ECO:0000256" key="5">
    <source>
        <dbReference type="ARBA" id="ARBA00022618"/>
    </source>
</evidence>
<sequence length="462" mass="51544">MGNPLCPGRAGNPEGEVMRRIGILGLGRVGRSLLSYLMDKDVEILLYDENPQALAHRRVRFAIDNRKARAIDNPADLKQADLLLKSPGIPNEADWIRKLDEAGVRMIDEIEYVWKELGEPMTVAVTGTNGKSTTTAWIAKVLKAAGKKAFCGGNISPGRPFSEALGHRRYEVYVIEVSTFQLERCPSFRPNIGVLLNITADHLNRHSLEGYVNLKLSLFKNHRAQDRAVLNADDENIKKRLEQVKGQHILFSLQRTDVDAYLKEGGLFLWDRKIIDRGDLPLPGLHNAANALAAIAVAGEFNLPQEAIRSGLRKFKGLSHRMQYLGKLKGREVYNNSMCTNPVAFYHSVRAFDEPSVIIAGGTEKGLALEPFIQGVKEQARFVVLFGENAERLKKILEKDSRFSSCVTVTSLRAALQAALTHSSEGDRILFSPGFASFGNFRNFEERGNAFIQAYRELIRET</sequence>
<dbReference type="InterPro" id="IPR029752">
    <property type="entry name" value="D-isomer_DH_CS1"/>
</dbReference>
<dbReference type="GO" id="GO:0051301">
    <property type="term" value="P:cell division"/>
    <property type="evidence" value="ECO:0007669"/>
    <property type="project" value="UniProtKB-KW"/>
</dbReference>
<dbReference type="UniPathway" id="UPA00219"/>
<comment type="catalytic activity">
    <reaction evidence="9 10">
        <text>UDP-N-acetyl-alpha-D-muramoyl-L-alanine + D-glutamate + ATP = UDP-N-acetyl-alpha-D-muramoyl-L-alanyl-D-glutamate + ADP + phosphate + H(+)</text>
        <dbReference type="Rhea" id="RHEA:16429"/>
        <dbReference type="ChEBI" id="CHEBI:15378"/>
        <dbReference type="ChEBI" id="CHEBI:29986"/>
        <dbReference type="ChEBI" id="CHEBI:30616"/>
        <dbReference type="ChEBI" id="CHEBI:43474"/>
        <dbReference type="ChEBI" id="CHEBI:83898"/>
        <dbReference type="ChEBI" id="CHEBI:83900"/>
        <dbReference type="ChEBI" id="CHEBI:456216"/>
        <dbReference type="EC" id="6.3.2.9"/>
    </reaction>
</comment>
<dbReference type="GO" id="GO:0005524">
    <property type="term" value="F:ATP binding"/>
    <property type="evidence" value="ECO:0007669"/>
    <property type="project" value="UniProtKB-UniRule"/>
</dbReference>
<keyword evidence="7 9" id="KW-0067">ATP-binding</keyword>
<dbReference type="Proteomes" id="UP000317778">
    <property type="component" value="Unassembled WGS sequence"/>
</dbReference>
<dbReference type="HAMAP" id="MF_00639">
    <property type="entry name" value="MurD"/>
    <property type="match status" value="1"/>
</dbReference>
<evidence type="ECO:0000256" key="1">
    <source>
        <dbReference type="ARBA" id="ARBA00004496"/>
    </source>
</evidence>
<name>A0A532V7K3_UNCT6</name>
<dbReference type="PROSITE" id="PS01011">
    <property type="entry name" value="FOLYLPOLYGLU_SYNT_1"/>
    <property type="match status" value="1"/>
</dbReference>
<dbReference type="InterPro" id="IPR018109">
    <property type="entry name" value="Folylpolyglutamate_synth_CS"/>
</dbReference>
<dbReference type="PROSITE" id="PS00065">
    <property type="entry name" value="D_2_HYDROXYACID_DH_1"/>
    <property type="match status" value="1"/>
</dbReference>
<dbReference type="GO" id="GO:0009252">
    <property type="term" value="P:peptidoglycan biosynthetic process"/>
    <property type="evidence" value="ECO:0007669"/>
    <property type="project" value="UniProtKB-UniRule"/>
</dbReference>
<evidence type="ECO:0000256" key="3">
    <source>
        <dbReference type="ARBA" id="ARBA00022490"/>
    </source>
</evidence>
<evidence type="ECO:0000313" key="14">
    <source>
        <dbReference type="Proteomes" id="UP000317778"/>
    </source>
</evidence>
<dbReference type="GO" id="GO:0008764">
    <property type="term" value="F:UDP-N-acetylmuramoylalanine-D-glutamate ligase activity"/>
    <property type="evidence" value="ECO:0007669"/>
    <property type="project" value="UniProtKB-UniRule"/>
</dbReference>
<dbReference type="EC" id="6.3.2.9" evidence="9 10"/>
<dbReference type="InterPro" id="IPR013221">
    <property type="entry name" value="Mur_ligase_cen"/>
</dbReference>
<evidence type="ECO:0000256" key="10">
    <source>
        <dbReference type="RuleBase" id="RU003664"/>
    </source>
</evidence>
<dbReference type="Gene3D" id="3.40.50.720">
    <property type="entry name" value="NAD(P)-binding Rossmann-like Domain"/>
    <property type="match status" value="1"/>
</dbReference>
<dbReference type="SUPFAM" id="SSF53623">
    <property type="entry name" value="MurD-like peptide ligases, catalytic domain"/>
    <property type="match status" value="1"/>
</dbReference>
<gene>
    <name evidence="9 13" type="primary">murD</name>
    <name evidence="13" type="ORF">CEE36_05400</name>
</gene>
<comment type="similarity">
    <text evidence="9">Belongs to the MurCDEF family.</text>
</comment>
<evidence type="ECO:0000259" key="11">
    <source>
        <dbReference type="Pfam" id="PF02875"/>
    </source>
</evidence>
<dbReference type="InterPro" id="IPR005762">
    <property type="entry name" value="MurD"/>
</dbReference>
<organism evidence="13 14">
    <name type="scientific">candidate division TA06 bacterium B3_TA06</name>
    <dbReference type="NCBI Taxonomy" id="2012487"/>
    <lineage>
        <taxon>Bacteria</taxon>
        <taxon>Bacteria division TA06</taxon>
    </lineage>
</organism>
<evidence type="ECO:0000256" key="8">
    <source>
        <dbReference type="ARBA" id="ARBA00023306"/>
    </source>
</evidence>
<evidence type="ECO:0000256" key="2">
    <source>
        <dbReference type="ARBA" id="ARBA00004752"/>
    </source>
</evidence>
<proteinExistence type="inferred from homology"/>
<evidence type="ECO:0000256" key="7">
    <source>
        <dbReference type="ARBA" id="ARBA00022840"/>
    </source>
</evidence>
<dbReference type="InterPro" id="IPR036291">
    <property type="entry name" value="NAD(P)-bd_dom_sf"/>
</dbReference>